<organism evidence="3 4">
    <name type="scientific">Chaetomium strumarium</name>
    <dbReference type="NCBI Taxonomy" id="1170767"/>
    <lineage>
        <taxon>Eukaryota</taxon>
        <taxon>Fungi</taxon>
        <taxon>Dikarya</taxon>
        <taxon>Ascomycota</taxon>
        <taxon>Pezizomycotina</taxon>
        <taxon>Sordariomycetes</taxon>
        <taxon>Sordariomycetidae</taxon>
        <taxon>Sordariales</taxon>
        <taxon>Chaetomiaceae</taxon>
        <taxon>Chaetomium</taxon>
    </lineage>
</organism>
<dbReference type="RefSeq" id="XP_062725111.1">
    <property type="nucleotide sequence ID" value="XM_062866472.1"/>
</dbReference>
<dbReference type="AlphaFoldDB" id="A0AAJ0M519"/>
<feature type="region of interest" description="Disordered" evidence="1">
    <location>
        <begin position="209"/>
        <end position="272"/>
    </location>
</feature>
<name>A0AAJ0M519_9PEZI</name>
<keyword evidence="4" id="KW-1185">Reference proteome</keyword>
<reference evidence="3" key="1">
    <citation type="journal article" date="2023" name="Mol. Phylogenet. Evol.">
        <title>Genome-scale phylogeny and comparative genomics of the fungal order Sordariales.</title>
        <authorList>
            <person name="Hensen N."/>
            <person name="Bonometti L."/>
            <person name="Westerberg I."/>
            <person name="Brannstrom I.O."/>
            <person name="Guillou S."/>
            <person name="Cros-Aarteil S."/>
            <person name="Calhoun S."/>
            <person name="Haridas S."/>
            <person name="Kuo A."/>
            <person name="Mondo S."/>
            <person name="Pangilinan J."/>
            <person name="Riley R."/>
            <person name="LaButti K."/>
            <person name="Andreopoulos B."/>
            <person name="Lipzen A."/>
            <person name="Chen C."/>
            <person name="Yan M."/>
            <person name="Daum C."/>
            <person name="Ng V."/>
            <person name="Clum A."/>
            <person name="Steindorff A."/>
            <person name="Ohm R.A."/>
            <person name="Martin F."/>
            <person name="Silar P."/>
            <person name="Natvig D.O."/>
            <person name="Lalanne C."/>
            <person name="Gautier V."/>
            <person name="Ament-Velasquez S.L."/>
            <person name="Kruys A."/>
            <person name="Hutchinson M.I."/>
            <person name="Powell A.J."/>
            <person name="Barry K."/>
            <person name="Miller A.N."/>
            <person name="Grigoriev I.V."/>
            <person name="Debuchy R."/>
            <person name="Gladieux P."/>
            <person name="Hiltunen Thoren M."/>
            <person name="Johannesson H."/>
        </authorList>
    </citation>
    <scope>NUCLEOTIDE SEQUENCE</scope>
    <source>
        <strain evidence="3">CBS 333.67</strain>
    </source>
</reference>
<accession>A0AAJ0M519</accession>
<reference evidence="3" key="2">
    <citation type="submission" date="2023-06" db="EMBL/GenBank/DDBJ databases">
        <authorList>
            <consortium name="Lawrence Berkeley National Laboratory"/>
            <person name="Mondo S.J."/>
            <person name="Hensen N."/>
            <person name="Bonometti L."/>
            <person name="Westerberg I."/>
            <person name="Brannstrom I.O."/>
            <person name="Guillou S."/>
            <person name="Cros-Aarteil S."/>
            <person name="Calhoun S."/>
            <person name="Haridas S."/>
            <person name="Kuo A."/>
            <person name="Pangilinan J."/>
            <person name="Riley R."/>
            <person name="Labutti K."/>
            <person name="Andreopoulos B."/>
            <person name="Lipzen A."/>
            <person name="Chen C."/>
            <person name="Yanf M."/>
            <person name="Daum C."/>
            <person name="Ng V."/>
            <person name="Clum A."/>
            <person name="Steindorff A."/>
            <person name="Ohm R."/>
            <person name="Martin F."/>
            <person name="Silar P."/>
            <person name="Natvig D."/>
            <person name="Lalanne C."/>
            <person name="Gautier V."/>
            <person name="Ament-Velasquez S.L."/>
            <person name="Kruys A."/>
            <person name="Hutchinson M.I."/>
            <person name="Powell A.J."/>
            <person name="Barry K."/>
            <person name="Miller A.N."/>
            <person name="Grigoriev I.V."/>
            <person name="Debuchy R."/>
            <person name="Gladieux P."/>
            <person name="Thoren M.H."/>
            <person name="Johannesson H."/>
        </authorList>
    </citation>
    <scope>NUCLEOTIDE SEQUENCE</scope>
    <source>
        <strain evidence="3">CBS 333.67</strain>
    </source>
</reference>
<feature type="compositionally biased region" description="Basic and acidic residues" evidence="1">
    <location>
        <begin position="417"/>
        <end position="427"/>
    </location>
</feature>
<evidence type="ECO:0000313" key="3">
    <source>
        <dbReference type="EMBL" id="KAK3309331.1"/>
    </source>
</evidence>
<dbReference type="Gene3D" id="1.10.555.10">
    <property type="entry name" value="Rho GTPase activation protein"/>
    <property type="match status" value="1"/>
</dbReference>
<evidence type="ECO:0000313" key="4">
    <source>
        <dbReference type="Proteomes" id="UP001273166"/>
    </source>
</evidence>
<evidence type="ECO:0000256" key="1">
    <source>
        <dbReference type="SAM" id="MobiDB-lite"/>
    </source>
</evidence>
<dbReference type="GO" id="GO:0007165">
    <property type="term" value="P:signal transduction"/>
    <property type="evidence" value="ECO:0007669"/>
    <property type="project" value="InterPro"/>
</dbReference>
<proteinExistence type="predicted"/>
<dbReference type="InterPro" id="IPR008936">
    <property type="entry name" value="Rho_GTPase_activation_prot"/>
</dbReference>
<gene>
    <name evidence="3" type="ORF">B0T15DRAFT_488074</name>
</gene>
<dbReference type="Proteomes" id="UP001273166">
    <property type="component" value="Unassembled WGS sequence"/>
</dbReference>
<protein>
    <recommendedName>
        <fullName evidence="2">Rho-GAP domain-containing protein</fullName>
    </recommendedName>
</protein>
<feature type="compositionally biased region" description="Low complexity" evidence="1">
    <location>
        <begin position="313"/>
        <end position="343"/>
    </location>
</feature>
<dbReference type="Pfam" id="PF00620">
    <property type="entry name" value="RhoGAP"/>
    <property type="match status" value="1"/>
</dbReference>
<feature type="region of interest" description="Disordered" evidence="1">
    <location>
        <begin position="307"/>
        <end position="343"/>
    </location>
</feature>
<dbReference type="SUPFAM" id="SSF48350">
    <property type="entry name" value="GTPase activation domain, GAP"/>
    <property type="match status" value="1"/>
</dbReference>
<evidence type="ECO:0000259" key="2">
    <source>
        <dbReference type="PROSITE" id="PS50238"/>
    </source>
</evidence>
<dbReference type="SMART" id="SM00324">
    <property type="entry name" value="RhoGAP"/>
    <property type="match status" value="1"/>
</dbReference>
<dbReference type="GeneID" id="87885301"/>
<feature type="domain" description="Rho-GAP" evidence="2">
    <location>
        <begin position="471"/>
        <end position="699"/>
    </location>
</feature>
<feature type="compositionally biased region" description="Low complexity" evidence="1">
    <location>
        <begin position="369"/>
        <end position="385"/>
    </location>
</feature>
<sequence length="699" mass="75035">MDAIATVSATCSAASNAIARTSLALNDFVREVRESRSEFDAISTQVHSLAGVLDLLRYDAAFLPVRLARHTPAVLDTCLSLVNEIEGCVSVLNRPGISKAEKKSRWLASRHHVNTLQWTLGEYKLVLGLAADLVGAIKSQASDSDDRDLSEHGLRSNSASESSELATVIASIIDVASTLQKELTENAALAKLGQYLDVLREQAIAAGGYSEPQARDHRRTVSSSLGGPPDSAIDMSYDDAETSPLPTHTDIAPTSSADHPRKTRAEDAEETDDFDGELHEMPVQVVVPPLPPPRSAARLRCAAATREPRQVWSAADSRSSADYSAATLSEPPSPGSSIFSSGTPIRPAHDSYYTAVTELSDPFEDGNFSRPGTSTHSRRSSSVVGQVISSAFENPRAHVPSPPGRPTTSGSDVQAPSHDRSKSDPPRRSSSKLSISFRGLSLKRRPSLKPVQENPSPNPDPNLDSGAVFGVPLAQSMQVAKGIAGTRHGDKGSSVREYPLCVLRCVYFIRDCGLETTPHAFGADSDSKLRVAQLRALFSAAETGYGKDLDWSDFTVHDAADLILLFLSELPKPVVPESVAKRWVSLSRQAASIRLDQGLDFWEEAFMGIRGPGRALFKLLLNLWGDIADAAAAAANDATAAERLAGRVIRPLMHASATPASGRHHTDFMLGLAFLIRKRSEYNLAARGVARKSSAAFQI</sequence>
<dbReference type="PROSITE" id="PS50238">
    <property type="entry name" value="RHOGAP"/>
    <property type="match status" value="1"/>
</dbReference>
<dbReference type="EMBL" id="JAUDZG010000001">
    <property type="protein sequence ID" value="KAK3309331.1"/>
    <property type="molecule type" value="Genomic_DNA"/>
</dbReference>
<feature type="region of interest" description="Disordered" evidence="1">
    <location>
        <begin position="363"/>
        <end position="468"/>
    </location>
</feature>
<comment type="caution">
    <text evidence="3">The sequence shown here is derived from an EMBL/GenBank/DDBJ whole genome shotgun (WGS) entry which is preliminary data.</text>
</comment>
<dbReference type="InterPro" id="IPR000198">
    <property type="entry name" value="RhoGAP_dom"/>
</dbReference>